<name>A0A2A6BSX4_PRIPA</name>
<protein>
    <submittedName>
        <fullName evidence="1">Uncharacterized protein</fullName>
    </submittedName>
</protein>
<reference evidence="1" key="2">
    <citation type="submission" date="2022-06" db="UniProtKB">
        <authorList>
            <consortium name="EnsemblMetazoa"/>
        </authorList>
    </citation>
    <scope>IDENTIFICATION</scope>
    <source>
        <strain evidence="1">PS312</strain>
    </source>
</reference>
<dbReference type="EnsemblMetazoa" id="PPA44486.1">
    <property type="protein sequence ID" value="PPA44486.1"/>
    <property type="gene ID" value="WBGene00282855"/>
</dbReference>
<evidence type="ECO:0000313" key="1">
    <source>
        <dbReference type="EnsemblMetazoa" id="PPA44486.1"/>
    </source>
</evidence>
<sequence length="80" mass="9105">MRKRYEKEETSNIVITAITKDALRALVETRSTHGKRHQQCGQRLNMWKHHRNLGMREQILCEVGGGGSKIGIGAIDCCRK</sequence>
<evidence type="ECO:0000313" key="2">
    <source>
        <dbReference type="Proteomes" id="UP000005239"/>
    </source>
</evidence>
<keyword evidence="2" id="KW-1185">Reference proteome</keyword>
<gene>
    <name evidence="1" type="primary">WBGene00282855</name>
</gene>
<reference evidence="2" key="1">
    <citation type="journal article" date="2008" name="Nat. Genet.">
        <title>The Pristionchus pacificus genome provides a unique perspective on nematode lifestyle and parasitism.</title>
        <authorList>
            <person name="Dieterich C."/>
            <person name="Clifton S.W."/>
            <person name="Schuster L.N."/>
            <person name="Chinwalla A."/>
            <person name="Delehaunty K."/>
            <person name="Dinkelacker I."/>
            <person name="Fulton L."/>
            <person name="Fulton R."/>
            <person name="Godfrey J."/>
            <person name="Minx P."/>
            <person name="Mitreva M."/>
            <person name="Roeseler W."/>
            <person name="Tian H."/>
            <person name="Witte H."/>
            <person name="Yang S.P."/>
            <person name="Wilson R.K."/>
            <person name="Sommer R.J."/>
        </authorList>
    </citation>
    <scope>NUCLEOTIDE SEQUENCE [LARGE SCALE GENOMIC DNA]</scope>
    <source>
        <strain evidence="2">PS312</strain>
    </source>
</reference>
<organism evidence="1 2">
    <name type="scientific">Pristionchus pacificus</name>
    <name type="common">Parasitic nematode worm</name>
    <dbReference type="NCBI Taxonomy" id="54126"/>
    <lineage>
        <taxon>Eukaryota</taxon>
        <taxon>Metazoa</taxon>
        <taxon>Ecdysozoa</taxon>
        <taxon>Nematoda</taxon>
        <taxon>Chromadorea</taxon>
        <taxon>Rhabditida</taxon>
        <taxon>Rhabditina</taxon>
        <taxon>Diplogasteromorpha</taxon>
        <taxon>Diplogasteroidea</taxon>
        <taxon>Neodiplogasteridae</taxon>
        <taxon>Pristionchus</taxon>
    </lineage>
</organism>
<dbReference type="Proteomes" id="UP000005239">
    <property type="component" value="Unassembled WGS sequence"/>
</dbReference>
<accession>A0A2A6BSX4</accession>
<dbReference type="AlphaFoldDB" id="A0A2A6BSX4"/>
<proteinExistence type="predicted"/>
<accession>A0A8R1Z3A4</accession>